<dbReference type="Gene3D" id="1.20.1720.10">
    <property type="entry name" value="Multidrug resistance protein D"/>
    <property type="match status" value="1"/>
</dbReference>
<evidence type="ECO:0000313" key="8">
    <source>
        <dbReference type="Proteomes" id="UP000091926"/>
    </source>
</evidence>
<feature type="transmembrane region" description="Helical" evidence="5">
    <location>
        <begin position="346"/>
        <end position="368"/>
    </location>
</feature>
<feature type="transmembrane region" description="Helical" evidence="5">
    <location>
        <begin position="311"/>
        <end position="339"/>
    </location>
</feature>
<evidence type="ECO:0000256" key="1">
    <source>
        <dbReference type="ARBA" id="ARBA00004141"/>
    </source>
</evidence>
<dbReference type="KEGG" id="bfz:BAU07_22410"/>
<feature type="transmembrane region" description="Helical" evidence="5">
    <location>
        <begin position="171"/>
        <end position="189"/>
    </location>
</feature>
<feature type="transmembrane region" description="Helical" evidence="5">
    <location>
        <begin position="15"/>
        <end position="39"/>
    </location>
</feature>
<dbReference type="PANTHER" id="PTHR23502:SF162">
    <property type="entry name" value="INNER MEMBRANE TRANSPORT PROTEIN YDHC"/>
    <property type="match status" value="1"/>
</dbReference>
<dbReference type="InterPro" id="IPR036259">
    <property type="entry name" value="MFS_trans_sf"/>
</dbReference>
<feature type="transmembrane region" description="Helical" evidence="5">
    <location>
        <begin position="106"/>
        <end position="127"/>
    </location>
</feature>
<dbReference type="STRING" id="463014.BAU07_22410"/>
<accession>A0A193GJR3</accession>
<dbReference type="Proteomes" id="UP000091926">
    <property type="component" value="Chromosome"/>
</dbReference>
<evidence type="ECO:0000256" key="5">
    <source>
        <dbReference type="SAM" id="Phobius"/>
    </source>
</evidence>
<keyword evidence="3 5" id="KW-1133">Transmembrane helix</keyword>
<keyword evidence="2 5" id="KW-0812">Transmembrane</keyword>
<proteinExistence type="predicted"/>
<dbReference type="InterPro" id="IPR011701">
    <property type="entry name" value="MFS"/>
</dbReference>
<organism evidence="7 8">
    <name type="scientific">Bordetella flabilis</name>
    <dbReference type="NCBI Taxonomy" id="463014"/>
    <lineage>
        <taxon>Bacteria</taxon>
        <taxon>Pseudomonadati</taxon>
        <taxon>Pseudomonadota</taxon>
        <taxon>Betaproteobacteria</taxon>
        <taxon>Burkholderiales</taxon>
        <taxon>Alcaligenaceae</taxon>
        <taxon>Bordetella</taxon>
    </lineage>
</organism>
<dbReference type="RefSeq" id="WP_066662672.1">
    <property type="nucleotide sequence ID" value="NZ_CBCSCL010000038.1"/>
</dbReference>
<dbReference type="GO" id="GO:0005886">
    <property type="term" value="C:plasma membrane"/>
    <property type="evidence" value="ECO:0007669"/>
    <property type="project" value="TreeGrafter"/>
</dbReference>
<evidence type="ECO:0000259" key="6">
    <source>
        <dbReference type="PROSITE" id="PS50850"/>
    </source>
</evidence>
<feature type="transmembrane region" description="Helical" evidence="5">
    <location>
        <begin position="82"/>
        <end position="100"/>
    </location>
</feature>
<evidence type="ECO:0000313" key="7">
    <source>
        <dbReference type="EMBL" id="ANN79504.1"/>
    </source>
</evidence>
<protein>
    <recommendedName>
        <fullName evidence="6">Major facilitator superfamily (MFS) profile domain-containing protein</fullName>
    </recommendedName>
</protein>
<evidence type="ECO:0000256" key="4">
    <source>
        <dbReference type="ARBA" id="ARBA00023136"/>
    </source>
</evidence>
<keyword evidence="8" id="KW-1185">Reference proteome</keyword>
<dbReference type="GO" id="GO:0022857">
    <property type="term" value="F:transmembrane transporter activity"/>
    <property type="evidence" value="ECO:0007669"/>
    <property type="project" value="InterPro"/>
</dbReference>
<evidence type="ECO:0000256" key="3">
    <source>
        <dbReference type="ARBA" id="ARBA00022989"/>
    </source>
</evidence>
<feature type="transmembrane region" description="Helical" evidence="5">
    <location>
        <begin position="374"/>
        <end position="393"/>
    </location>
</feature>
<feature type="transmembrane region" description="Helical" evidence="5">
    <location>
        <begin position="210"/>
        <end position="233"/>
    </location>
</feature>
<name>A0A193GJR3_9BORD</name>
<feature type="transmembrane region" description="Helical" evidence="5">
    <location>
        <begin position="253"/>
        <end position="272"/>
    </location>
</feature>
<evidence type="ECO:0000256" key="2">
    <source>
        <dbReference type="ARBA" id="ARBA00022692"/>
    </source>
</evidence>
<dbReference type="GO" id="GO:1990961">
    <property type="term" value="P:xenobiotic detoxification by transmembrane export across the plasma membrane"/>
    <property type="evidence" value="ECO:0007669"/>
    <property type="project" value="TreeGrafter"/>
</dbReference>
<feature type="transmembrane region" description="Helical" evidence="5">
    <location>
        <begin position="284"/>
        <end position="305"/>
    </location>
</feature>
<dbReference type="PANTHER" id="PTHR23502">
    <property type="entry name" value="MAJOR FACILITATOR SUPERFAMILY"/>
    <property type="match status" value="1"/>
</dbReference>
<dbReference type="Pfam" id="PF07690">
    <property type="entry name" value="MFS_1"/>
    <property type="match status" value="1"/>
</dbReference>
<comment type="subcellular location">
    <subcellularLocation>
        <location evidence="1">Membrane</location>
        <topology evidence="1">Multi-pass membrane protein</topology>
    </subcellularLocation>
</comment>
<feature type="domain" description="Major facilitator superfamily (MFS) profile" evidence="6">
    <location>
        <begin position="15"/>
        <end position="396"/>
    </location>
</feature>
<keyword evidence="4 5" id="KW-0472">Membrane</keyword>
<sequence>MFRPERSLRGAPRHLGVLIAMTSICGFMATDIFLPAVPALKQAYGRTATEIQALFSVFLYALAAGQLAHGALADAIGRRTPLLLSLGLYSVASLAIPYTADYDLVLCWRMVQAFGACGAIVVGRAIAADFYSGHGLTRFFLNVSVVVGMSPALAPAIGQLLYAQFGWEACFLFTAAFGAALWMLACAAVPQSRARPAMPAPSTGGAARRYATVLATPAFRLNAGVIAISQAAYFAYLAESTFLLLHQGWPRAWLGYTYASLAFAYVAGNLTARDLAARVGAARVYRWGIGLFLCAGIVLAAGLALRPASTVIMLAGVSTLTFANGFLLPLGTAAAIGAVPAHAGSAAGMAGFIQLSCAALAAQCIGPLTAHQPSAFGAVMLALGLLNSLLYLAHRRRHP</sequence>
<dbReference type="SUPFAM" id="SSF103473">
    <property type="entry name" value="MFS general substrate transporter"/>
    <property type="match status" value="1"/>
</dbReference>
<gene>
    <name evidence="7" type="ORF">BAU07_22410</name>
</gene>
<dbReference type="InterPro" id="IPR020846">
    <property type="entry name" value="MFS_dom"/>
</dbReference>
<feature type="transmembrane region" description="Helical" evidence="5">
    <location>
        <begin position="51"/>
        <end position="70"/>
    </location>
</feature>
<reference evidence="7 8" key="1">
    <citation type="submission" date="2016-06" db="EMBL/GenBank/DDBJ databases">
        <title>Complete genome sequences of Bordetella bronchialis and Bordetella flabilis.</title>
        <authorList>
            <person name="LiPuma J.J."/>
            <person name="Spilker T."/>
        </authorList>
    </citation>
    <scope>NUCLEOTIDE SEQUENCE [LARGE SCALE GENOMIC DNA]</scope>
    <source>
        <strain evidence="7 8">AU10664</strain>
    </source>
</reference>
<feature type="transmembrane region" description="Helical" evidence="5">
    <location>
        <begin position="139"/>
        <end position="165"/>
    </location>
</feature>
<dbReference type="AlphaFoldDB" id="A0A193GJR3"/>
<dbReference type="PROSITE" id="PS50850">
    <property type="entry name" value="MFS"/>
    <property type="match status" value="1"/>
</dbReference>
<dbReference type="EMBL" id="CP016172">
    <property type="protein sequence ID" value="ANN79504.1"/>
    <property type="molecule type" value="Genomic_DNA"/>
</dbReference>